<sequence length="447" mass="49379">MRDVLLVSIVIAMALMALKRPWVGVVLWVWLSLMNPHRYAYGFASNAPLAAIAVAATITGLLVTKERQSPFRSLPAGILAAFALWMTISWLMGIDPAGDYLQWSKVMKIYFMTFVALALLKTKHQIMAFAWVVAGSLAILGAKGGLFTILNGGNYRVWGPPGSFIEDNNEFALALIATIPLVHFLQLQCSRTWLKHLLSIVIILCAASALGSHSRGGMLAIACMGAVFWWRSSRKGLATLMILVMAVGVLPMMPEAWWNRMDTIATYEEDGSAMGRITAWRVALEVAKHYFFGGGMYYQHQFLFLTYAGSANALAAHSIYFQVLGNHGFVGLLIYLALCFTTYRCAGWLRTNAGNIPEAKWAAQLGGMIQVSLAGYAVGGAFLSLAYFDLPYYLMVVAVSTRQWVEKRAWEHELPMTFLQYAGLRRQRAPTTVDVVSPGESRYQDAS</sequence>
<dbReference type="InterPro" id="IPR017528">
    <property type="entry name" value="CHP03097O-antigen_lig-rel"/>
</dbReference>
<evidence type="ECO:0000256" key="4">
    <source>
        <dbReference type="ARBA" id="ARBA00023136"/>
    </source>
</evidence>
<evidence type="ECO:0000256" key="2">
    <source>
        <dbReference type="ARBA" id="ARBA00022692"/>
    </source>
</evidence>
<evidence type="ECO:0000259" key="7">
    <source>
        <dbReference type="Pfam" id="PF19358"/>
    </source>
</evidence>
<dbReference type="InterPro" id="IPR007016">
    <property type="entry name" value="O-antigen_ligase-rel_domated"/>
</dbReference>
<feature type="domain" description="DUF5935" evidence="7">
    <location>
        <begin position="1"/>
        <end position="186"/>
    </location>
</feature>
<feature type="transmembrane region" description="Helical" evidence="5">
    <location>
        <begin position="236"/>
        <end position="253"/>
    </location>
</feature>
<dbReference type="EMBL" id="JADJMH010000004">
    <property type="protein sequence ID" value="MBK7674450.1"/>
    <property type="molecule type" value="Genomic_DNA"/>
</dbReference>
<dbReference type="PANTHER" id="PTHR37422">
    <property type="entry name" value="TEICHURONIC ACID BIOSYNTHESIS PROTEIN TUAE"/>
    <property type="match status" value="1"/>
</dbReference>
<feature type="transmembrane region" description="Helical" evidence="5">
    <location>
        <begin position="100"/>
        <end position="120"/>
    </location>
</feature>
<feature type="transmembrane region" description="Helical" evidence="5">
    <location>
        <begin position="329"/>
        <end position="349"/>
    </location>
</feature>
<dbReference type="InterPro" id="IPR045979">
    <property type="entry name" value="DUF5935"/>
</dbReference>
<dbReference type="NCBIfam" id="TIGR03097">
    <property type="entry name" value="PEP_O_lig_1"/>
    <property type="match status" value="1"/>
</dbReference>
<evidence type="ECO:0000256" key="5">
    <source>
        <dbReference type="SAM" id="Phobius"/>
    </source>
</evidence>
<evidence type="ECO:0000313" key="9">
    <source>
        <dbReference type="Proteomes" id="UP000697998"/>
    </source>
</evidence>
<organism evidence="8 9">
    <name type="scientific">Candidatus Accumulibacter proximus</name>
    <dbReference type="NCBI Taxonomy" id="2954385"/>
    <lineage>
        <taxon>Bacteria</taxon>
        <taxon>Pseudomonadati</taxon>
        <taxon>Pseudomonadota</taxon>
        <taxon>Betaproteobacteria</taxon>
        <taxon>Candidatus Accumulibacter</taxon>
    </lineage>
</organism>
<dbReference type="InterPro" id="IPR051533">
    <property type="entry name" value="WaaL-like"/>
</dbReference>
<dbReference type="AlphaFoldDB" id="A0A935UGI0"/>
<feature type="transmembrane region" description="Helical" evidence="5">
    <location>
        <begin position="43"/>
        <end position="64"/>
    </location>
</feature>
<dbReference type="GO" id="GO:0016020">
    <property type="term" value="C:membrane"/>
    <property type="evidence" value="ECO:0007669"/>
    <property type="project" value="UniProtKB-SubCell"/>
</dbReference>
<evidence type="ECO:0000313" key="8">
    <source>
        <dbReference type="EMBL" id="MBK7674450.1"/>
    </source>
</evidence>
<dbReference type="GO" id="GO:0016874">
    <property type="term" value="F:ligase activity"/>
    <property type="evidence" value="ECO:0007669"/>
    <property type="project" value="UniProtKB-KW"/>
</dbReference>
<dbReference type="Proteomes" id="UP000697998">
    <property type="component" value="Unassembled WGS sequence"/>
</dbReference>
<protein>
    <submittedName>
        <fullName evidence="8">O-glycosylation ligase, exosortase A system-associated</fullName>
    </submittedName>
</protein>
<evidence type="ECO:0000256" key="1">
    <source>
        <dbReference type="ARBA" id="ARBA00004141"/>
    </source>
</evidence>
<feature type="transmembrane region" description="Helical" evidence="5">
    <location>
        <begin position="76"/>
        <end position="94"/>
    </location>
</feature>
<keyword evidence="4 5" id="KW-0472">Membrane</keyword>
<feature type="domain" description="O-antigen ligase-related" evidence="6">
    <location>
        <begin position="201"/>
        <end position="336"/>
    </location>
</feature>
<reference evidence="8 9" key="1">
    <citation type="submission" date="2020-10" db="EMBL/GenBank/DDBJ databases">
        <title>Connecting structure to function with the recovery of over 1000 high-quality activated sludge metagenome-assembled genomes encoding full-length rRNA genes using long-read sequencing.</title>
        <authorList>
            <person name="Singleton C.M."/>
            <person name="Petriglieri F."/>
            <person name="Kristensen J.M."/>
            <person name="Kirkegaard R.H."/>
            <person name="Michaelsen T.Y."/>
            <person name="Andersen M.H."/>
            <person name="Karst S.M."/>
            <person name="Dueholm M.S."/>
            <person name="Nielsen P.H."/>
            <person name="Albertsen M."/>
        </authorList>
    </citation>
    <scope>NUCLEOTIDE SEQUENCE [LARGE SCALE GENOMIC DNA]</scope>
    <source>
        <strain evidence="8">EsbW_18-Q3-R4-48_BATAC.285</strain>
    </source>
</reference>
<keyword evidence="3 5" id="KW-1133">Transmembrane helix</keyword>
<dbReference type="Pfam" id="PF19358">
    <property type="entry name" value="DUF5935"/>
    <property type="match status" value="1"/>
</dbReference>
<keyword evidence="8" id="KW-0436">Ligase</keyword>
<proteinExistence type="predicted"/>
<feature type="transmembrane region" description="Helical" evidence="5">
    <location>
        <begin position="127"/>
        <end position="149"/>
    </location>
</feature>
<keyword evidence="2 5" id="KW-0812">Transmembrane</keyword>
<comment type="subcellular location">
    <subcellularLocation>
        <location evidence="1">Membrane</location>
        <topology evidence="1">Multi-pass membrane protein</topology>
    </subcellularLocation>
</comment>
<feature type="transmembrane region" description="Helical" evidence="5">
    <location>
        <begin position="197"/>
        <end position="230"/>
    </location>
</feature>
<feature type="transmembrane region" description="Helical" evidence="5">
    <location>
        <begin position="302"/>
        <end position="323"/>
    </location>
</feature>
<evidence type="ECO:0000256" key="3">
    <source>
        <dbReference type="ARBA" id="ARBA00022989"/>
    </source>
</evidence>
<evidence type="ECO:0000259" key="6">
    <source>
        <dbReference type="Pfam" id="PF04932"/>
    </source>
</evidence>
<name>A0A935UGI0_9PROT</name>
<feature type="transmembrane region" description="Helical" evidence="5">
    <location>
        <begin position="361"/>
        <end position="388"/>
    </location>
</feature>
<dbReference type="PANTHER" id="PTHR37422:SF13">
    <property type="entry name" value="LIPOPOLYSACCHARIDE BIOSYNTHESIS PROTEIN PA4999-RELATED"/>
    <property type="match status" value="1"/>
</dbReference>
<gene>
    <name evidence="8" type="ORF">IPJ27_06575</name>
</gene>
<comment type="caution">
    <text evidence="8">The sequence shown here is derived from an EMBL/GenBank/DDBJ whole genome shotgun (WGS) entry which is preliminary data.</text>
</comment>
<dbReference type="Pfam" id="PF04932">
    <property type="entry name" value="Wzy_C"/>
    <property type="match status" value="1"/>
</dbReference>
<accession>A0A935UGI0</accession>